<organism evidence="4 5">
    <name type="scientific">Vibrio agarilyticus</name>
    <dbReference type="NCBI Taxonomy" id="2726741"/>
    <lineage>
        <taxon>Bacteria</taxon>
        <taxon>Pseudomonadati</taxon>
        <taxon>Pseudomonadota</taxon>
        <taxon>Gammaproteobacteria</taxon>
        <taxon>Vibrionales</taxon>
        <taxon>Vibrionaceae</taxon>
        <taxon>Vibrio</taxon>
    </lineage>
</organism>
<comment type="similarity">
    <text evidence="1 3">Belongs to the short-chain dehydrogenases/reductases (SDR) family.</text>
</comment>
<dbReference type="RefSeq" id="WP_168835307.1">
    <property type="nucleotide sequence ID" value="NZ_JABAIK010000003.1"/>
</dbReference>
<keyword evidence="2" id="KW-0560">Oxidoreductase</keyword>
<accession>A0A7X8TP52</accession>
<protein>
    <submittedName>
        <fullName evidence="4">SDR family oxidoreductase</fullName>
    </submittedName>
</protein>
<dbReference type="GO" id="GO:0016020">
    <property type="term" value="C:membrane"/>
    <property type="evidence" value="ECO:0007669"/>
    <property type="project" value="TreeGrafter"/>
</dbReference>
<dbReference type="CDD" id="cd05233">
    <property type="entry name" value="SDR_c"/>
    <property type="match status" value="1"/>
</dbReference>
<reference evidence="4 5" key="1">
    <citation type="submission" date="2020-04" db="EMBL/GenBank/DDBJ databases">
        <title>Vibrio sp. SM6, a novel species isolated from seawater.</title>
        <authorList>
            <person name="Wang X."/>
        </authorList>
    </citation>
    <scope>NUCLEOTIDE SEQUENCE [LARGE SCALE GENOMIC DNA]</scope>
    <source>
        <strain evidence="4 5">SM6</strain>
    </source>
</reference>
<dbReference type="Gene3D" id="3.40.50.720">
    <property type="entry name" value="NAD(P)-binding Rossmann-like Domain"/>
    <property type="match status" value="1"/>
</dbReference>
<evidence type="ECO:0000256" key="1">
    <source>
        <dbReference type="ARBA" id="ARBA00006484"/>
    </source>
</evidence>
<proteinExistence type="inferred from homology"/>
<dbReference type="PRINTS" id="PR00080">
    <property type="entry name" value="SDRFAMILY"/>
</dbReference>
<dbReference type="PRINTS" id="PR00081">
    <property type="entry name" value="GDHRDH"/>
</dbReference>
<sequence length="225" mass="24595">MKSVLVTGATSGIGYALALLLSQRGYTVVASGRNEQQLMALQQQTGCHIIQADLAQPNEVTGLFERAVSLVGHIDVLVNNAGMNSRKCLIEEFTLEEFDHQYAVNLRAPALLSREALLHMKPQKSGQIINVISTVAKRSNETMSVYTAMKQGLSGFSAILAKEAQPHGIKVTSLFPGGTDTNFRAAERPEYMDPKSVALVIAQLLELPADMIMHEMMFRPPVELE</sequence>
<evidence type="ECO:0000313" key="5">
    <source>
        <dbReference type="Proteomes" id="UP000535589"/>
    </source>
</evidence>
<dbReference type="GO" id="GO:0016491">
    <property type="term" value="F:oxidoreductase activity"/>
    <property type="evidence" value="ECO:0007669"/>
    <property type="project" value="UniProtKB-KW"/>
</dbReference>
<dbReference type="AlphaFoldDB" id="A0A7X8TP52"/>
<dbReference type="Proteomes" id="UP000535589">
    <property type="component" value="Unassembled WGS sequence"/>
</dbReference>
<dbReference type="InterPro" id="IPR002347">
    <property type="entry name" value="SDR_fam"/>
</dbReference>
<evidence type="ECO:0000256" key="2">
    <source>
        <dbReference type="ARBA" id="ARBA00023002"/>
    </source>
</evidence>
<dbReference type="Pfam" id="PF00106">
    <property type="entry name" value="adh_short"/>
    <property type="match status" value="1"/>
</dbReference>
<dbReference type="PANTHER" id="PTHR44196">
    <property type="entry name" value="DEHYDROGENASE/REDUCTASE SDR FAMILY MEMBER 7B"/>
    <property type="match status" value="1"/>
</dbReference>
<dbReference type="InterPro" id="IPR036291">
    <property type="entry name" value="NAD(P)-bd_dom_sf"/>
</dbReference>
<gene>
    <name evidence="4" type="ORF">HGP28_04805</name>
</gene>
<comment type="caution">
    <text evidence="4">The sequence shown here is derived from an EMBL/GenBank/DDBJ whole genome shotgun (WGS) entry which is preliminary data.</text>
</comment>
<keyword evidence="5" id="KW-1185">Reference proteome</keyword>
<name>A0A7X8TP52_9VIBR</name>
<evidence type="ECO:0000256" key="3">
    <source>
        <dbReference type="RuleBase" id="RU000363"/>
    </source>
</evidence>
<evidence type="ECO:0000313" key="4">
    <source>
        <dbReference type="EMBL" id="NLS12214.1"/>
    </source>
</evidence>
<dbReference type="PANTHER" id="PTHR44196:SF1">
    <property type="entry name" value="DEHYDROGENASE_REDUCTASE SDR FAMILY MEMBER 7B"/>
    <property type="match status" value="1"/>
</dbReference>
<dbReference type="SUPFAM" id="SSF51735">
    <property type="entry name" value="NAD(P)-binding Rossmann-fold domains"/>
    <property type="match status" value="1"/>
</dbReference>
<dbReference type="EMBL" id="JABAIK010000003">
    <property type="protein sequence ID" value="NLS12214.1"/>
    <property type="molecule type" value="Genomic_DNA"/>
</dbReference>